<feature type="domain" description="2Fe-2S ferredoxin-type" evidence="9">
    <location>
        <begin position="4"/>
        <end position="97"/>
    </location>
</feature>
<dbReference type="Proteomes" id="UP000177622">
    <property type="component" value="Unassembled WGS sequence"/>
</dbReference>
<dbReference type="InterPro" id="IPR001041">
    <property type="entry name" value="2Fe-2S_ferredoxin-type"/>
</dbReference>
<dbReference type="PROSITE" id="PS51085">
    <property type="entry name" value="2FE2S_FER_2"/>
    <property type="match status" value="1"/>
</dbReference>
<comment type="function">
    <text evidence="8">Ferredoxins are iron-sulfur proteins that transfer electrons in a wide variety of metabolic reactions.</text>
</comment>
<dbReference type="Gene3D" id="3.10.20.30">
    <property type="match status" value="1"/>
</dbReference>
<dbReference type="RefSeq" id="XP_022482460.1">
    <property type="nucleotide sequence ID" value="XM_022637683.1"/>
</dbReference>
<dbReference type="Pfam" id="PF00111">
    <property type="entry name" value="Fer2"/>
    <property type="match status" value="1"/>
</dbReference>
<dbReference type="SUPFAM" id="SSF54292">
    <property type="entry name" value="2Fe-2S ferredoxin-like"/>
    <property type="match status" value="1"/>
</dbReference>
<dbReference type="NCBIfam" id="TIGR02008">
    <property type="entry name" value="fdx_plant"/>
    <property type="match status" value="1"/>
</dbReference>
<evidence type="ECO:0000313" key="10">
    <source>
        <dbReference type="EMBL" id="OGE46993.1"/>
    </source>
</evidence>
<evidence type="ECO:0000313" key="11">
    <source>
        <dbReference type="Proteomes" id="UP000177622"/>
    </source>
</evidence>
<name>A0A1F5L192_PENAI</name>
<keyword evidence="5 8" id="KW-0249">Electron transport</keyword>
<keyword evidence="11" id="KW-1185">Reference proteome</keyword>
<evidence type="ECO:0000256" key="1">
    <source>
        <dbReference type="ARBA" id="ARBA00007874"/>
    </source>
</evidence>
<accession>A0A1F5L192</accession>
<evidence type="ECO:0000256" key="6">
    <source>
        <dbReference type="ARBA" id="ARBA00023004"/>
    </source>
</evidence>
<evidence type="ECO:0000256" key="4">
    <source>
        <dbReference type="ARBA" id="ARBA00022723"/>
    </source>
</evidence>
<dbReference type="CDD" id="cd00207">
    <property type="entry name" value="fer2"/>
    <property type="match status" value="1"/>
</dbReference>
<keyword evidence="3 8" id="KW-0001">2Fe-2S</keyword>
<comment type="similarity">
    <text evidence="1 8">Belongs to the 2Fe2S plant-type ferredoxin family.</text>
</comment>
<evidence type="ECO:0000256" key="7">
    <source>
        <dbReference type="ARBA" id="ARBA00023014"/>
    </source>
</evidence>
<reference evidence="10 11" key="1">
    <citation type="journal article" date="2016" name="Sci. Rep.">
        <title>Penicillium arizonense, a new, genome sequenced fungal species, reveals a high chemical diversity in secreted metabolites.</title>
        <authorList>
            <person name="Grijseels S."/>
            <person name="Nielsen J.C."/>
            <person name="Randelovic M."/>
            <person name="Nielsen J."/>
            <person name="Nielsen K.F."/>
            <person name="Workman M."/>
            <person name="Frisvad J.C."/>
        </authorList>
    </citation>
    <scope>NUCLEOTIDE SEQUENCE [LARGE SCALE GENOMIC DNA]</scope>
    <source>
        <strain evidence="10 11">CBS 141311</strain>
    </source>
</reference>
<dbReference type="STRING" id="1835702.A0A1F5L192"/>
<keyword evidence="8" id="KW-0934">Plastid</keyword>
<dbReference type="GO" id="GO:0009055">
    <property type="term" value="F:electron transfer activity"/>
    <property type="evidence" value="ECO:0007669"/>
    <property type="project" value="InterPro"/>
</dbReference>
<dbReference type="OrthoDB" id="1885901at2759"/>
<evidence type="ECO:0000256" key="5">
    <source>
        <dbReference type="ARBA" id="ARBA00022982"/>
    </source>
</evidence>
<evidence type="ECO:0000259" key="9">
    <source>
        <dbReference type="PROSITE" id="PS51085"/>
    </source>
</evidence>
<evidence type="ECO:0000256" key="8">
    <source>
        <dbReference type="RuleBase" id="RU364001"/>
    </source>
</evidence>
<dbReference type="AlphaFoldDB" id="A0A1F5L192"/>
<dbReference type="GO" id="GO:0022900">
    <property type="term" value="P:electron transport chain"/>
    <property type="evidence" value="ECO:0007669"/>
    <property type="project" value="InterPro"/>
</dbReference>
<keyword evidence="4 8" id="KW-0479">Metal-binding</keyword>
<dbReference type="InterPro" id="IPR006058">
    <property type="entry name" value="2Fe2S_fd_BS"/>
</dbReference>
<dbReference type="InterPro" id="IPR036010">
    <property type="entry name" value="2Fe-2S_ferredoxin-like_sf"/>
</dbReference>
<dbReference type="InterPro" id="IPR012675">
    <property type="entry name" value="Beta-grasp_dom_sf"/>
</dbReference>
<evidence type="ECO:0000256" key="3">
    <source>
        <dbReference type="ARBA" id="ARBA00022714"/>
    </source>
</evidence>
<keyword evidence="7 8" id="KW-0411">Iron-sulfur</keyword>
<keyword evidence="6 8" id="KW-0408">Iron</keyword>
<keyword evidence="2 8" id="KW-0813">Transport</keyword>
<comment type="caution">
    <text evidence="10">The sequence shown here is derived from an EMBL/GenBank/DDBJ whole genome shotgun (WGS) entry which is preliminary data.</text>
</comment>
<keyword evidence="8" id="KW-0150">Chloroplast</keyword>
<sequence length="100" mass="11130">MAIFKVTLKTPGGEKEIDCRDNKDIFEAAEERGVMEREQQSWCLAGACGACAGQLVSGEVDQSEQSFLEDDQIGKDFVLLCVAYPKSDCIITIHQEKNLW</sequence>
<dbReference type="EMBL" id="LXJU01000079">
    <property type="protein sequence ID" value="OGE46993.1"/>
    <property type="molecule type" value="Genomic_DNA"/>
</dbReference>
<dbReference type="GO" id="GO:0051537">
    <property type="term" value="F:2 iron, 2 sulfur cluster binding"/>
    <property type="evidence" value="ECO:0007669"/>
    <property type="project" value="UniProtKB-KW"/>
</dbReference>
<comment type="subcellular location">
    <subcellularLocation>
        <location evidence="8">Plastid</location>
        <location evidence="8">Chloroplast</location>
    </subcellularLocation>
</comment>
<dbReference type="InterPro" id="IPR010241">
    <property type="entry name" value="Fd_pln"/>
</dbReference>
<dbReference type="GeneID" id="34582417"/>
<evidence type="ECO:0000256" key="2">
    <source>
        <dbReference type="ARBA" id="ARBA00022448"/>
    </source>
</evidence>
<comment type="cofactor">
    <cofactor evidence="8">
        <name>[2Fe-2S] cluster</name>
        <dbReference type="ChEBI" id="CHEBI:190135"/>
    </cofactor>
    <text evidence="8">Binds 1 [2Fe-2S] cluster.</text>
</comment>
<dbReference type="PROSITE" id="PS00197">
    <property type="entry name" value="2FE2S_FER_1"/>
    <property type="match status" value="1"/>
</dbReference>
<dbReference type="PANTHER" id="PTHR43112">
    <property type="entry name" value="FERREDOXIN"/>
    <property type="match status" value="1"/>
</dbReference>
<proteinExistence type="inferred from homology"/>
<organism evidence="10 11">
    <name type="scientific">Penicillium arizonense</name>
    <dbReference type="NCBI Taxonomy" id="1835702"/>
    <lineage>
        <taxon>Eukaryota</taxon>
        <taxon>Fungi</taxon>
        <taxon>Dikarya</taxon>
        <taxon>Ascomycota</taxon>
        <taxon>Pezizomycotina</taxon>
        <taxon>Eurotiomycetes</taxon>
        <taxon>Eurotiomycetidae</taxon>
        <taxon>Eurotiales</taxon>
        <taxon>Aspergillaceae</taxon>
        <taxon>Penicillium</taxon>
    </lineage>
</organism>
<dbReference type="PANTHER" id="PTHR43112:SF3">
    <property type="entry name" value="FERREDOXIN-2, CHLOROPLASTIC"/>
    <property type="match status" value="1"/>
</dbReference>
<gene>
    <name evidence="10" type="ORF">PENARI_c079G04691</name>
</gene>
<protein>
    <recommendedName>
        <fullName evidence="8">Ferredoxin</fullName>
    </recommendedName>
</protein>
<dbReference type="GO" id="GO:0046872">
    <property type="term" value="F:metal ion binding"/>
    <property type="evidence" value="ECO:0007669"/>
    <property type="project" value="UniProtKB-KW"/>
</dbReference>